<dbReference type="PROSITE" id="PS51082">
    <property type="entry name" value="WH2"/>
    <property type="match status" value="1"/>
</dbReference>
<accession>A0AAT9G7S4</accession>
<gene>
    <name evidence="3" type="ORF">DMENIID0002_04690</name>
</gene>
<dbReference type="AlphaFoldDB" id="A0AAT9G7S4"/>
<evidence type="ECO:0000313" key="3">
    <source>
        <dbReference type="EMBL" id="BFD45823.1"/>
    </source>
</evidence>
<feature type="region of interest" description="Disordered" evidence="1">
    <location>
        <begin position="322"/>
        <end position="385"/>
    </location>
</feature>
<sequence length="429" mass="47220">MISGKEDLRFANESVNKLAEAAIAAYVSLPPSSPDKKNLEDVAEIITSTINVADGNNLQKNLEALTKKVENSKNRSSIVIKVKEWARSLIKFLKFPFSKPHQEELKQTEEDFLKALEVIRKIYDKDISPVQEQISTSIPAKKTEVLPSSLVETQQKSHVTTDTTEPIVVHETTHLTILVQEKGTLPNDPVTPPPAPAPPPPPPPPPPSPLHSNVVLQQISQADLLAAITKGNFKLNKVEDRTLNELPADQADDPFMNELQEKLVARRGFVEGQGNKKVSPTYAKDAAEFERLGREEEARQKRQEEIDAPRIEAALKEEVEKRAAAEKILSPPKAQSKLGEIPLPPPPPLSSPSTNSLPNIKKLETDVEVSPTTKPQTEQKRPEFVVGSADIINALAGLRKAATSPQKETEVPTPNLGVKLKQKTDTHTR</sequence>
<organism evidence="3">
    <name type="scientific">Candidatus Tisiphia endosymbiont of Sergentomyia squamirostris</name>
    <dbReference type="NCBI Taxonomy" id="3113639"/>
    <lineage>
        <taxon>Bacteria</taxon>
        <taxon>Pseudomonadati</taxon>
        <taxon>Pseudomonadota</taxon>
        <taxon>Alphaproteobacteria</taxon>
        <taxon>Rickettsiales</taxon>
        <taxon>Rickettsiaceae</taxon>
        <taxon>Rickettsieae</taxon>
        <taxon>Candidatus Tisiphia</taxon>
    </lineage>
</organism>
<name>A0AAT9G7S4_9RICK</name>
<proteinExistence type="predicted"/>
<evidence type="ECO:0000256" key="1">
    <source>
        <dbReference type="SAM" id="MobiDB-lite"/>
    </source>
</evidence>
<feature type="compositionally biased region" description="Pro residues" evidence="1">
    <location>
        <begin position="189"/>
        <end position="209"/>
    </location>
</feature>
<evidence type="ECO:0000259" key="2">
    <source>
        <dbReference type="PROSITE" id="PS51082"/>
    </source>
</evidence>
<dbReference type="GO" id="GO:0003779">
    <property type="term" value="F:actin binding"/>
    <property type="evidence" value="ECO:0007669"/>
    <property type="project" value="InterPro"/>
</dbReference>
<reference evidence="3" key="1">
    <citation type="submission" date="2024-01" db="EMBL/GenBank/DDBJ databases">
        <title>Sequencing the genomes of a sandfly, Sergentomyia squamirostris, and its two endosymbionts.</title>
        <authorList>
            <person name="Itokawa K."/>
            <person name="Sanjoba C."/>
        </authorList>
    </citation>
    <scope>NUCLEOTIDE SEQUENCE</scope>
    <source>
        <strain evidence="3">RiSSQ</strain>
    </source>
</reference>
<dbReference type="EMBL" id="AP029170">
    <property type="protein sequence ID" value="BFD45823.1"/>
    <property type="molecule type" value="Genomic_DNA"/>
</dbReference>
<feature type="region of interest" description="Disordered" evidence="1">
    <location>
        <begin position="400"/>
        <end position="429"/>
    </location>
</feature>
<feature type="region of interest" description="Disordered" evidence="1">
    <location>
        <begin position="183"/>
        <end position="212"/>
    </location>
</feature>
<protein>
    <recommendedName>
        <fullName evidence="2">WH2 domain-containing protein</fullName>
    </recommendedName>
</protein>
<dbReference type="InterPro" id="IPR003124">
    <property type="entry name" value="WH2_dom"/>
</dbReference>
<feature type="domain" description="WH2" evidence="2">
    <location>
        <begin position="220"/>
        <end position="238"/>
    </location>
</feature>
<feature type="region of interest" description="Disordered" evidence="1">
    <location>
        <begin position="289"/>
        <end position="310"/>
    </location>
</feature>